<protein>
    <submittedName>
        <fullName evidence="1">Uncharacterized protein</fullName>
    </submittedName>
</protein>
<organism evidence="1 2">
    <name type="scientific">Thermobifida halotolerans</name>
    <dbReference type="NCBI Taxonomy" id="483545"/>
    <lineage>
        <taxon>Bacteria</taxon>
        <taxon>Bacillati</taxon>
        <taxon>Actinomycetota</taxon>
        <taxon>Actinomycetes</taxon>
        <taxon>Streptosporangiales</taxon>
        <taxon>Nocardiopsidaceae</taxon>
        <taxon>Thermobifida</taxon>
    </lineage>
</organism>
<keyword evidence="2" id="KW-1185">Reference proteome</keyword>
<name>A0A399G2B6_9ACTN</name>
<sequence length="318" mass="34324">MDFYVQDFPGLAQISVETARAFRSPAFMMGFEEARFFVDLEALAGVSGAAEVAIEELLDERGEGEEMFSGTVLESCRYEISVDFSRRTETETPGPGQGIGRKLFERLVAPNVPMAYAVQDAEKVAAEFSPETGVRDLVPPVPVTDESLKTESVLSVRPTQRFSGERLPTAVNSFFRVRTVGNLVIFEPLEGNGSGTTLSPIIEVRSSLEDPEFVGSVAGAVVDYLSRGELDRGVDDPLGVIATAVGKSVEEFTDQAASFLVAVGSGGVTVTPWHFRRDTESASSSGPDREVVRVELPSDSRGWGVLLREAFGTIRGRS</sequence>
<dbReference type="Proteomes" id="UP000265719">
    <property type="component" value="Chromosome"/>
</dbReference>
<dbReference type="AlphaFoldDB" id="A0A399G2B6"/>
<evidence type="ECO:0000313" key="2">
    <source>
        <dbReference type="Proteomes" id="UP000265719"/>
    </source>
</evidence>
<proteinExistence type="predicted"/>
<gene>
    <name evidence="1" type="ORF">NI17_020540</name>
</gene>
<evidence type="ECO:0000313" key="1">
    <source>
        <dbReference type="EMBL" id="UOE19117.1"/>
    </source>
</evidence>
<dbReference type="KEGG" id="thao:NI17_020540"/>
<dbReference type="EMBL" id="CP063196">
    <property type="protein sequence ID" value="UOE19117.1"/>
    <property type="molecule type" value="Genomic_DNA"/>
</dbReference>
<accession>A0A399G2B6</accession>
<dbReference type="OrthoDB" id="9934873at2"/>
<dbReference type="RefSeq" id="WP_068692672.1">
    <property type="nucleotide sequence ID" value="NZ_CP063196.1"/>
</dbReference>
<reference evidence="1" key="1">
    <citation type="submission" date="2020-10" db="EMBL/GenBank/DDBJ databases">
        <title>De novo genome project of the cellulose decomposer Thermobifida halotolerans type strain.</title>
        <authorList>
            <person name="Nagy I."/>
            <person name="Horvath B."/>
            <person name="Kukolya J."/>
            <person name="Nagy I."/>
            <person name="Orsini M."/>
        </authorList>
    </citation>
    <scope>NUCLEOTIDE SEQUENCE</scope>
    <source>
        <strain evidence="1">DSM 44931</strain>
    </source>
</reference>